<evidence type="ECO:0000256" key="1">
    <source>
        <dbReference type="ARBA" id="ARBA00001947"/>
    </source>
</evidence>
<evidence type="ECO:0000256" key="8">
    <source>
        <dbReference type="SAM" id="Phobius"/>
    </source>
</evidence>
<keyword evidence="3" id="KW-0479">Metal-binding</keyword>
<dbReference type="Proteomes" id="UP000239504">
    <property type="component" value="Unassembled WGS sequence"/>
</dbReference>
<comment type="caution">
    <text evidence="10">The sequence shown here is derived from an EMBL/GenBank/DDBJ whole genome shotgun (WGS) entry which is preliminary data.</text>
</comment>
<evidence type="ECO:0000256" key="4">
    <source>
        <dbReference type="ARBA" id="ARBA00022801"/>
    </source>
</evidence>
<evidence type="ECO:0000313" key="10">
    <source>
        <dbReference type="EMBL" id="PQA86674.1"/>
    </source>
</evidence>
<dbReference type="InterPro" id="IPR011055">
    <property type="entry name" value="Dup_hybrid_motif"/>
</dbReference>
<dbReference type="PANTHER" id="PTHR21666:SF288">
    <property type="entry name" value="CELL DIVISION PROTEIN YTFB"/>
    <property type="match status" value="1"/>
</dbReference>
<dbReference type="Pfam" id="PF01551">
    <property type="entry name" value="Peptidase_M23"/>
    <property type="match status" value="1"/>
</dbReference>
<feature type="compositionally biased region" description="Acidic residues" evidence="7">
    <location>
        <begin position="97"/>
        <end position="116"/>
    </location>
</feature>
<gene>
    <name evidence="10" type="ORF">CW354_14350</name>
</gene>
<evidence type="ECO:0000256" key="2">
    <source>
        <dbReference type="ARBA" id="ARBA00022670"/>
    </source>
</evidence>
<dbReference type="PANTHER" id="PTHR21666">
    <property type="entry name" value="PEPTIDASE-RELATED"/>
    <property type="match status" value="1"/>
</dbReference>
<keyword evidence="2" id="KW-0645">Protease</keyword>
<dbReference type="GO" id="GO:0004222">
    <property type="term" value="F:metalloendopeptidase activity"/>
    <property type="evidence" value="ECO:0007669"/>
    <property type="project" value="TreeGrafter"/>
</dbReference>
<dbReference type="OrthoDB" id="9815245at2"/>
<dbReference type="RefSeq" id="WP_104830792.1">
    <property type="nucleotide sequence ID" value="NZ_PJCH01000011.1"/>
</dbReference>
<keyword evidence="4" id="KW-0378">Hydrolase</keyword>
<protein>
    <recommendedName>
        <fullName evidence="9">M23ase beta-sheet core domain-containing protein</fullName>
    </recommendedName>
</protein>
<evidence type="ECO:0000256" key="7">
    <source>
        <dbReference type="SAM" id="MobiDB-lite"/>
    </source>
</evidence>
<reference evidence="10 11" key="1">
    <citation type="submission" date="2017-12" db="EMBL/GenBank/DDBJ databases">
        <authorList>
            <person name="Hurst M.R.H."/>
        </authorList>
    </citation>
    <scope>NUCLEOTIDE SEQUENCE [LARGE SCALE GENOMIC DNA]</scope>
    <source>
        <strain evidence="10 11">SY-3-19</strain>
    </source>
</reference>
<evidence type="ECO:0000256" key="5">
    <source>
        <dbReference type="ARBA" id="ARBA00022833"/>
    </source>
</evidence>
<feature type="compositionally biased region" description="Pro residues" evidence="7">
    <location>
        <begin position="117"/>
        <end position="130"/>
    </location>
</feature>
<proteinExistence type="predicted"/>
<sequence length="304" mass="31753">MKFLLRLLRRLLVMLIVPAIFLAAGWYGGSKYGAPPAVVGAVDNVFAKGRAILTPILGEAARKGGEAAKTAAQQGSDYVVGTVEQMIKDYKERSEEEPGEAPETQEGETPDTDEPAPAEPPATEPEPQPSAAPVQTGDGIVLCKMRISNQPRQGAPGSSIGAADETTTYKGVTLLLMPATKACLSSGYGYRNGKLHKGVDYFSDRGGDVLAAGDGTIVEAVSRSDYGNMVVIDHGNGVYTRYAHLARFASGVKKGAAVTMGQTLGPIGKSGAAPVVHLHYEVLTGGYGTRAKSFGLEAVDPFGL</sequence>
<dbReference type="AlphaFoldDB" id="A0A2S7K2D7"/>
<keyword evidence="6" id="KW-0482">Metalloprotease</keyword>
<keyword evidence="5" id="KW-0862">Zinc</keyword>
<keyword evidence="11" id="KW-1185">Reference proteome</keyword>
<dbReference type="InterPro" id="IPR016047">
    <property type="entry name" value="M23ase_b-sheet_dom"/>
</dbReference>
<name>A0A2S7K2D7_9PROT</name>
<evidence type="ECO:0000256" key="6">
    <source>
        <dbReference type="ARBA" id="ARBA00023049"/>
    </source>
</evidence>
<accession>A0A2S7K2D7</accession>
<feature type="domain" description="M23ase beta-sheet core" evidence="9">
    <location>
        <begin position="195"/>
        <end position="285"/>
    </location>
</feature>
<dbReference type="Gene3D" id="2.70.70.10">
    <property type="entry name" value="Glucose Permease (Domain IIA)"/>
    <property type="match status" value="1"/>
</dbReference>
<feature type="transmembrane region" description="Helical" evidence="8">
    <location>
        <begin position="7"/>
        <end position="27"/>
    </location>
</feature>
<evidence type="ECO:0000256" key="3">
    <source>
        <dbReference type="ARBA" id="ARBA00022723"/>
    </source>
</evidence>
<keyword evidence="8" id="KW-0812">Transmembrane</keyword>
<evidence type="ECO:0000259" key="9">
    <source>
        <dbReference type="Pfam" id="PF01551"/>
    </source>
</evidence>
<feature type="region of interest" description="Disordered" evidence="7">
    <location>
        <begin position="90"/>
        <end position="135"/>
    </location>
</feature>
<dbReference type="GO" id="GO:0006508">
    <property type="term" value="P:proteolysis"/>
    <property type="evidence" value="ECO:0007669"/>
    <property type="project" value="UniProtKB-KW"/>
</dbReference>
<evidence type="ECO:0000313" key="11">
    <source>
        <dbReference type="Proteomes" id="UP000239504"/>
    </source>
</evidence>
<organism evidence="10 11">
    <name type="scientific">Hyphococcus luteus</name>
    <dbReference type="NCBI Taxonomy" id="2058213"/>
    <lineage>
        <taxon>Bacteria</taxon>
        <taxon>Pseudomonadati</taxon>
        <taxon>Pseudomonadota</taxon>
        <taxon>Alphaproteobacteria</taxon>
        <taxon>Parvularculales</taxon>
        <taxon>Parvularculaceae</taxon>
        <taxon>Hyphococcus</taxon>
    </lineage>
</organism>
<dbReference type="EMBL" id="PJCH01000011">
    <property type="protein sequence ID" value="PQA86674.1"/>
    <property type="molecule type" value="Genomic_DNA"/>
</dbReference>
<dbReference type="SUPFAM" id="SSF51261">
    <property type="entry name" value="Duplicated hybrid motif"/>
    <property type="match status" value="1"/>
</dbReference>
<dbReference type="InterPro" id="IPR050570">
    <property type="entry name" value="Cell_wall_metabolism_enzyme"/>
</dbReference>
<comment type="cofactor">
    <cofactor evidence="1">
        <name>Zn(2+)</name>
        <dbReference type="ChEBI" id="CHEBI:29105"/>
    </cofactor>
</comment>
<keyword evidence="8" id="KW-0472">Membrane</keyword>
<dbReference type="CDD" id="cd12797">
    <property type="entry name" value="M23_peptidase"/>
    <property type="match status" value="1"/>
</dbReference>
<dbReference type="GO" id="GO:0046872">
    <property type="term" value="F:metal ion binding"/>
    <property type="evidence" value="ECO:0007669"/>
    <property type="project" value="UniProtKB-KW"/>
</dbReference>
<keyword evidence="8" id="KW-1133">Transmembrane helix</keyword>